<proteinExistence type="predicted"/>
<feature type="domain" description="PIN" evidence="1">
    <location>
        <begin position="2"/>
        <end position="124"/>
    </location>
</feature>
<evidence type="ECO:0000313" key="2">
    <source>
        <dbReference type="EMBL" id="GLI93545.1"/>
    </source>
</evidence>
<gene>
    <name evidence="2" type="ORF">LMG27198_25370</name>
</gene>
<comment type="caution">
    <text evidence="2">The sequence shown here is derived from an EMBL/GenBank/DDBJ whole genome shotgun (WGS) entry which is preliminary data.</text>
</comment>
<dbReference type="InterPro" id="IPR029060">
    <property type="entry name" value="PIN-like_dom_sf"/>
</dbReference>
<evidence type="ECO:0000313" key="3">
    <source>
        <dbReference type="Proteomes" id="UP001144323"/>
    </source>
</evidence>
<dbReference type="Gene3D" id="3.40.50.1010">
    <property type="entry name" value="5'-nuclease"/>
    <property type="match status" value="1"/>
</dbReference>
<dbReference type="InterPro" id="IPR002716">
    <property type="entry name" value="PIN_dom"/>
</dbReference>
<sequence length="130" mass="14447">MIALDTNVLVRYLTQDDARQAEMATRFIEVELSPRRPGFLSAVVLCEILWVLEGCYGLDRVGLVTIVEGLLSSRQIVVENAVAVKAALRHDSADLSDAIIHEIGRARHCQRTVTFDRKFARLDGVELLGV</sequence>
<organism evidence="2 3">
    <name type="scientific">Methylocystis echinoides</name>
    <dbReference type="NCBI Taxonomy" id="29468"/>
    <lineage>
        <taxon>Bacteria</taxon>
        <taxon>Pseudomonadati</taxon>
        <taxon>Pseudomonadota</taxon>
        <taxon>Alphaproteobacteria</taxon>
        <taxon>Hyphomicrobiales</taxon>
        <taxon>Methylocystaceae</taxon>
        <taxon>Methylocystis</taxon>
    </lineage>
</organism>
<dbReference type="RefSeq" id="WP_281803412.1">
    <property type="nucleotide sequence ID" value="NZ_BSEC01000001.1"/>
</dbReference>
<keyword evidence="3" id="KW-1185">Reference proteome</keyword>
<name>A0A9W6LSC3_9HYPH</name>
<protein>
    <recommendedName>
        <fullName evidence="1">PIN domain-containing protein</fullName>
    </recommendedName>
</protein>
<dbReference type="Proteomes" id="UP001144323">
    <property type="component" value="Unassembled WGS sequence"/>
</dbReference>
<dbReference type="CDD" id="cd18683">
    <property type="entry name" value="PIN_VapC-like"/>
    <property type="match status" value="1"/>
</dbReference>
<reference evidence="2" key="1">
    <citation type="journal article" date="2023" name="Int. J. Syst. Evol. Microbiol.">
        <title>Methylocystis iwaonis sp. nov., a type II methane-oxidizing bacterium from surface soil of a rice paddy field in Japan, and emended description of the genus Methylocystis (ex Whittenbury et al. 1970) Bowman et al. 1993.</title>
        <authorList>
            <person name="Kaise H."/>
            <person name="Sawadogo J.B."/>
            <person name="Alam M.S."/>
            <person name="Ueno C."/>
            <person name="Dianou D."/>
            <person name="Shinjo R."/>
            <person name="Asakawa S."/>
        </authorList>
    </citation>
    <scope>NUCLEOTIDE SEQUENCE</scope>
    <source>
        <strain evidence="2">LMG27198</strain>
    </source>
</reference>
<dbReference type="SUPFAM" id="SSF88723">
    <property type="entry name" value="PIN domain-like"/>
    <property type="match status" value="1"/>
</dbReference>
<dbReference type="Pfam" id="PF01850">
    <property type="entry name" value="PIN"/>
    <property type="match status" value="1"/>
</dbReference>
<accession>A0A9W6LSC3</accession>
<evidence type="ECO:0000259" key="1">
    <source>
        <dbReference type="Pfam" id="PF01850"/>
    </source>
</evidence>
<dbReference type="AlphaFoldDB" id="A0A9W6LSC3"/>
<dbReference type="EMBL" id="BSEC01000001">
    <property type="protein sequence ID" value="GLI93545.1"/>
    <property type="molecule type" value="Genomic_DNA"/>
</dbReference>